<organism evidence="2 3">
    <name type="scientific">Arcanobacterium phocae</name>
    <dbReference type="NCBI Taxonomy" id="131112"/>
    <lineage>
        <taxon>Bacteria</taxon>
        <taxon>Bacillati</taxon>
        <taxon>Actinomycetota</taxon>
        <taxon>Actinomycetes</taxon>
        <taxon>Actinomycetales</taxon>
        <taxon>Actinomycetaceae</taxon>
        <taxon>Arcanobacterium</taxon>
    </lineage>
</organism>
<evidence type="ECO:0000313" key="2">
    <source>
        <dbReference type="EMBL" id="SDU82417.1"/>
    </source>
</evidence>
<dbReference type="GeneID" id="65345556"/>
<dbReference type="Pfam" id="PF13518">
    <property type="entry name" value="HTH_28"/>
    <property type="match status" value="1"/>
</dbReference>
<dbReference type="AlphaFoldDB" id="A0A1H2LN33"/>
<accession>A0A1H2LN33</accession>
<protein>
    <recommendedName>
        <fullName evidence="1">Insertion element IS150 protein InsJ-like helix-turn-helix domain-containing protein</fullName>
    </recommendedName>
</protein>
<sequence>MSRKAKDRRLKVLRLYPKGVSISDCARLAGVAYETARRFCREVDLHGIEQA</sequence>
<gene>
    <name evidence="2" type="ORF">SAMN04489737_1727</name>
</gene>
<evidence type="ECO:0000313" key="3">
    <source>
        <dbReference type="Proteomes" id="UP000214355"/>
    </source>
</evidence>
<dbReference type="Proteomes" id="UP000214355">
    <property type="component" value="Chromosome I"/>
</dbReference>
<dbReference type="RefSeq" id="WP_157672982.1">
    <property type="nucleotide sequence ID" value="NZ_LT629804.1"/>
</dbReference>
<dbReference type="STRING" id="131112.SAMN04489737_1727"/>
<dbReference type="OrthoDB" id="7274111at2"/>
<evidence type="ECO:0000259" key="1">
    <source>
        <dbReference type="Pfam" id="PF13518"/>
    </source>
</evidence>
<reference evidence="3" key="1">
    <citation type="submission" date="2016-10" db="EMBL/GenBank/DDBJ databases">
        <authorList>
            <person name="Varghese N."/>
            <person name="Submissions S."/>
        </authorList>
    </citation>
    <scope>NUCLEOTIDE SEQUENCE [LARGE SCALE GENOMIC DNA]</scope>
    <source>
        <strain evidence="3">DSM 10002</strain>
    </source>
</reference>
<dbReference type="EMBL" id="LT629804">
    <property type="protein sequence ID" value="SDU82417.1"/>
    <property type="molecule type" value="Genomic_DNA"/>
</dbReference>
<dbReference type="InterPro" id="IPR055247">
    <property type="entry name" value="InsJ-like_HTH"/>
</dbReference>
<name>A0A1H2LN33_9ACTO</name>
<keyword evidence="3" id="KW-1185">Reference proteome</keyword>
<feature type="domain" description="Insertion element IS150 protein InsJ-like helix-turn-helix" evidence="1">
    <location>
        <begin position="8"/>
        <end position="49"/>
    </location>
</feature>
<proteinExistence type="predicted"/>